<dbReference type="GO" id="GO:0005525">
    <property type="term" value="F:GTP binding"/>
    <property type="evidence" value="ECO:0007669"/>
    <property type="project" value="InterPro"/>
</dbReference>
<dbReference type="Proteomes" id="UP000246483">
    <property type="component" value="Unassembled WGS sequence"/>
</dbReference>
<dbReference type="Pfam" id="PF03205">
    <property type="entry name" value="MobB"/>
    <property type="match status" value="1"/>
</dbReference>
<evidence type="ECO:0000313" key="3">
    <source>
        <dbReference type="Proteomes" id="UP000246483"/>
    </source>
</evidence>
<dbReference type="InterPro" id="IPR052539">
    <property type="entry name" value="MGD_biosynthesis_adapter"/>
</dbReference>
<dbReference type="InterPro" id="IPR027417">
    <property type="entry name" value="P-loop_NTPase"/>
</dbReference>
<dbReference type="PANTHER" id="PTHR40072">
    <property type="entry name" value="MOLYBDOPTERIN-GUANINE DINUCLEOTIDE BIOSYNTHESIS ADAPTER PROTEIN-RELATED"/>
    <property type="match status" value="1"/>
</dbReference>
<dbReference type="OrthoDB" id="9804758at2"/>
<reference evidence="2 3" key="1">
    <citation type="submission" date="2018-05" db="EMBL/GenBank/DDBJ databases">
        <title>Genomic Encyclopedia of Type Strains, Phase IV (KMG-IV): sequencing the most valuable type-strain genomes for metagenomic binning, comparative biology and taxonomic classification.</title>
        <authorList>
            <person name="Goeker M."/>
        </authorList>
    </citation>
    <scope>NUCLEOTIDE SEQUENCE [LARGE SCALE GENOMIC DNA]</scope>
    <source>
        <strain evidence="2 3">DSM 26006</strain>
    </source>
</reference>
<feature type="domain" description="Molybdopterin-guanine dinucleotide biosynthesis protein B (MobB)" evidence="1">
    <location>
        <begin position="3"/>
        <end position="140"/>
    </location>
</feature>
<evidence type="ECO:0000313" key="2">
    <source>
        <dbReference type="EMBL" id="PWW45926.1"/>
    </source>
</evidence>
<dbReference type="GO" id="GO:0006777">
    <property type="term" value="P:Mo-molybdopterin cofactor biosynthetic process"/>
    <property type="evidence" value="ECO:0007669"/>
    <property type="project" value="InterPro"/>
</dbReference>
<accession>A0A317RAD0</accession>
<dbReference type="RefSeq" id="WP_019374455.1">
    <property type="nucleotide sequence ID" value="NZ_ALEE01000538.1"/>
</dbReference>
<dbReference type="PANTHER" id="PTHR40072:SF1">
    <property type="entry name" value="MOLYBDOPTERIN-GUANINE DINUCLEOTIDE BIOSYNTHESIS ADAPTER PROTEIN"/>
    <property type="match status" value="1"/>
</dbReference>
<dbReference type="SUPFAM" id="SSF52540">
    <property type="entry name" value="P-loop containing nucleoside triphosphate hydrolases"/>
    <property type="match status" value="1"/>
</dbReference>
<dbReference type="InterPro" id="IPR004435">
    <property type="entry name" value="MobB_dom"/>
</dbReference>
<comment type="caution">
    <text evidence="2">The sequence shown here is derived from an EMBL/GenBank/DDBJ whole genome shotgun (WGS) entry which is preliminary data.</text>
</comment>
<proteinExistence type="predicted"/>
<gene>
    <name evidence="2" type="ORF">DFR36_105130</name>
</gene>
<dbReference type="EMBL" id="QGUB01000005">
    <property type="protein sequence ID" value="PWW45926.1"/>
    <property type="molecule type" value="Genomic_DNA"/>
</dbReference>
<name>A0A317RAD0_9BURK</name>
<evidence type="ECO:0000259" key="1">
    <source>
        <dbReference type="Pfam" id="PF03205"/>
    </source>
</evidence>
<protein>
    <submittedName>
        <fullName evidence="2">Molybdopterin guanine dinucleotide biosynthesis accessory protein MobB</fullName>
    </submittedName>
</protein>
<dbReference type="NCBIfam" id="TIGR00176">
    <property type="entry name" value="mobB"/>
    <property type="match status" value="1"/>
</dbReference>
<dbReference type="AlphaFoldDB" id="A0A317RAD0"/>
<sequence length="192" mass="20678">MKVVAFAGYSGSGKTTLIEQVIRALAAGGLRVSTIKHAHQGFDIDQPGKDSWRHRAAGAREVLLVSDRRLALLREFDVAHEPDVHALVAELDARADWVVVEGFRHSGLPRVEVWRAAADGSPDRPVHYPHDAGIVAVATDEPARLPQPPMQPVLPLGDAARVAQWLLEHAGLFDYAVPRGASAPHTPQGATP</sequence>
<organism evidence="2 3">
    <name type="scientific">Melaminivora alkalimesophila</name>
    <dbReference type="NCBI Taxonomy" id="1165852"/>
    <lineage>
        <taxon>Bacteria</taxon>
        <taxon>Pseudomonadati</taxon>
        <taxon>Pseudomonadota</taxon>
        <taxon>Betaproteobacteria</taxon>
        <taxon>Burkholderiales</taxon>
        <taxon>Comamonadaceae</taxon>
        <taxon>Melaminivora</taxon>
    </lineage>
</organism>
<dbReference type="Gene3D" id="3.40.50.300">
    <property type="entry name" value="P-loop containing nucleotide triphosphate hydrolases"/>
    <property type="match status" value="1"/>
</dbReference>
<dbReference type="CDD" id="cd03116">
    <property type="entry name" value="MobB"/>
    <property type="match status" value="1"/>
</dbReference>
<keyword evidence="3" id="KW-1185">Reference proteome</keyword>